<feature type="region of interest" description="Disordered" evidence="1">
    <location>
        <begin position="1007"/>
        <end position="1043"/>
    </location>
</feature>
<dbReference type="InterPro" id="IPR001849">
    <property type="entry name" value="PH_domain"/>
</dbReference>
<feature type="compositionally biased region" description="Polar residues" evidence="1">
    <location>
        <begin position="1034"/>
        <end position="1043"/>
    </location>
</feature>
<dbReference type="Gene3D" id="2.20.70.10">
    <property type="match status" value="2"/>
</dbReference>
<dbReference type="SUPFAM" id="SSF51045">
    <property type="entry name" value="WW domain"/>
    <property type="match status" value="2"/>
</dbReference>
<dbReference type="InterPro" id="IPR011993">
    <property type="entry name" value="PH-like_dom_sf"/>
</dbReference>
<dbReference type="Pfam" id="PF00169">
    <property type="entry name" value="PH"/>
    <property type="match status" value="1"/>
</dbReference>
<dbReference type="GO" id="GO:0010314">
    <property type="term" value="F:phosphatidylinositol-5-phosphate binding"/>
    <property type="evidence" value="ECO:0007669"/>
    <property type="project" value="Ensembl"/>
</dbReference>
<dbReference type="PROSITE" id="PS50003">
    <property type="entry name" value="PH_DOMAIN"/>
    <property type="match status" value="1"/>
</dbReference>
<evidence type="ECO:0000313" key="5">
    <source>
        <dbReference type="Proteomes" id="UP000472273"/>
    </source>
</evidence>
<dbReference type="GO" id="GO:0080025">
    <property type="term" value="F:phosphatidylinositol-3,5-bisphosphate binding"/>
    <property type="evidence" value="ECO:0007669"/>
    <property type="project" value="Ensembl"/>
</dbReference>
<keyword evidence="5" id="KW-1185">Reference proteome</keyword>
<dbReference type="PANTHER" id="PTHR12752">
    <property type="entry name" value="PHOSPHOINOSITOL 3-PHOSPHATE-BINDING PROTEIN"/>
    <property type="match status" value="1"/>
</dbReference>
<dbReference type="SMART" id="SM00233">
    <property type="entry name" value="PH"/>
    <property type="match status" value="1"/>
</dbReference>
<dbReference type="OMA" id="ETHHVAN"/>
<dbReference type="CDD" id="cd00201">
    <property type="entry name" value="WW"/>
    <property type="match status" value="2"/>
</dbReference>
<dbReference type="FunFam" id="2.30.29.30:FF:000083">
    <property type="entry name" value="Pleckstrin homology domain-containing family A member 5"/>
    <property type="match status" value="1"/>
</dbReference>
<evidence type="ECO:0000313" key="4">
    <source>
        <dbReference type="Ensembl" id="ENSPTXP00000003397.1"/>
    </source>
</evidence>
<dbReference type="Proteomes" id="UP000472273">
    <property type="component" value="Unplaced"/>
</dbReference>
<feature type="domain" description="PH" evidence="2">
    <location>
        <begin position="169"/>
        <end position="268"/>
    </location>
</feature>
<feature type="compositionally biased region" description="Basic residues" evidence="1">
    <location>
        <begin position="147"/>
        <end position="156"/>
    </location>
</feature>
<feature type="compositionally biased region" description="Basic and acidic residues" evidence="1">
    <location>
        <begin position="1057"/>
        <end position="1075"/>
    </location>
</feature>
<reference evidence="4" key="1">
    <citation type="submission" date="2025-08" db="UniProtKB">
        <authorList>
            <consortium name="Ensembl"/>
        </authorList>
    </citation>
    <scope>IDENTIFICATION</scope>
</reference>
<dbReference type="GO" id="GO:0005829">
    <property type="term" value="C:cytosol"/>
    <property type="evidence" value="ECO:0007669"/>
    <property type="project" value="Ensembl"/>
</dbReference>
<dbReference type="GO" id="GO:0098978">
    <property type="term" value="C:glutamatergic synapse"/>
    <property type="evidence" value="ECO:0007669"/>
    <property type="project" value="Ensembl"/>
</dbReference>
<proteinExistence type="predicted"/>
<dbReference type="InterPro" id="IPR001202">
    <property type="entry name" value="WW_dom"/>
</dbReference>
<gene>
    <name evidence="4" type="primary">PLEKHA5</name>
</gene>
<dbReference type="PROSITE" id="PS50020">
    <property type="entry name" value="WW_DOMAIN_2"/>
    <property type="match status" value="2"/>
</dbReference>
<dbReference type="GO" id="GO:0070273">
    <property type="term" value="F:phosphatidylinositol-4-phosphate binding"/>
    <property type="evidence" value="ECO:0007669"/>
    <property type="project" value="Ensembl"/>
</dbReference>
<dbReference type="GO" id="GO:0032266">
    <property type="term" value="F:phosphatidylinositol-3-phosphate binding"/>
    <property type="evidence" value="ECO:0007669"/>
    <property type="project" value="Ensembl"/>
</dbReference>
<dbReference type="InterPro" id="IPR057971">
    <property type="entry name" value="PKHA4-7_TBCA"/>
</dbReference>
<dbReference type="InterPro" id="IPR040392">
    <property type="entry name" value="PKHA4-7_PH"/>
</dbReference>
<dbReference type="GO" id="GO:0061458">
    <property type="term" value="P:reproductive system development"/>
    <property type="evidence" value="ECO:0007669"/>
    <property type="project" value="Ensembl"/>
</dbReference>
<feature type="domain" description="WW" evidence="3">
    <location>
        <begin position="56"/>
        <end position="89"/>
    </location>
</feature>
<dbReference type="Pfam" id="PF00397">
    <property type="entry name" value="WW"/>
    <property type="match status" value="1"/>
</dbReference>
<dbReference type="AlphaFoldDB" id="A0A670Y278"/>
<name>A0A670Y278_PSETE</name>
<feature type="compositionally biased region" description="Polar residues" evidence="1">
    <location>
        <begin position="1109"/>
        <end position="1125"/>
    </location>
</feature>
<dbReference type="PANTHER" id="PTHR12752:SF3">
    <property type="entry name" value="PLECKSTRIN HOMOLOGY DOMAIN-CONTAINING FAMILY A MEMBER 5"/>
    <property type="match status" value="1"/>
</dbReference>
<reference evidence="4" key="2">
    <citation type="submission" date="2025-09" db="UniProtKB">
        <authorList>
            <consortium name="Ensembl"/>
        </authorList>
    </citation>
    <scope>IDENTIFICATION</scope>
</reference>
<sequence length="1140" mass="129944">MAAELSAERLRSLPASWSFGISRGGRIFFINEEAKSTTWLHPLTGEAVITGHRRSPDLPTGWEEAYTFEGARYYINHNERKVTCKHPVTGQPSQDNCIFVVNEQTAAAMTSEEKKERPLNMVSEAAHYNLTSDYTAHPMSPLGRTSRSSKKVHNFGKRSNSIKRNPNAPVVRRGWLYKQDSTGMKLWKKRWFVLSDLCLFYYRDEKEEGILGSILLPSFQIAMLSSEDHINRKYAFKAAHPNMRTYYFCTDTGKEMELWMKAMIDAALVQTEPVKRADKITFENPAPREVNNIPNHRELIKPETQNNQRNREVCKTEEKKCLEAEKYGFQKVGRDRPLTKINSVKLNSYGSEYGTLPAGALSSGHYRPVHLNGSEKAMNLILGDSSDGIHHNAMHSHIESERVIQRTNSMLQLEQWIKIQRGKGQDEETRGIISYQTLPRNMPSHRAQVVPRYPEGYRTLPRNSKTRPDSICSVTPLYDKTLGSLPAEEKRRSMRDDTMWQLYEWQQRQFYNKQTTLTRHGTLSSPKTMINISDQAMHLIPTSPSHGSIAGFQGYSPQRNYRSEVSSPVQRGDVTLERRHRPHHNKHGFVPDRRSIPAGLSVQPISPQSLQGKTPEELTLLLIKLRRQQAELSSIREHTLAQLMQLKLEASSPKLTQDESRSTLYKYRSEELDIDAKLSRLCEQDKVVQALEEKLQQLHKEKYTLEQALLSASQEIQMNAENPAAIQNVILQRDDLQNGLLSTCREVSRATAELERAWREYDKLEYDVTITKNHMQEQLERTGEVQSESAGIQRAQIQKELWRIQDVMEGLSKHKQQRNSTTEAGIIASKTFSPKYKNEGPDYRLYKSEPELTTVTEVDESNGEEKADPISESEASMTKGSHFPIGVVPPRTKSPTPESSTIASYVTLRKTKKIDLRTERPRSAVEQLCLAESTRPRMTLEEQMERIRRHQQACLREKKKGLNLIGISDLSPSQSPAPVRENPFKLLQSPRKEDFVCNPKEVEYGVRMSDISQSHPNDVEDTPWLKENDCANEHNPTFITQLPKNEEQLFPDLLESQERNPEQAPEKPEEQKGDSDASSPNKEASRINRKLESSSEESEKSRIQEPQEDTVSSPFEIPAQTSKGNSAAAALLASAETIHG</sequence>
<dbReference type="GO" id="GO:0005654">
    <property type="term" value="C:nucleoplasm"/>
    <property type="evidence" value="ECO:0007669"/>
    <property type="project" value="Ensembl"/>
</dbReference>
<evidence type="ECO:0000259" key="3">
    <source>
        <dbReference type="PROSITE" id="PS50020"/>
    </source>
</evidence>
<feature type="domain" description="WW" evidence="3">
    <location>
        <begin position="11"/>
        <end position="44"/>
    </location>
</feature>
<evidence type="ECO:0000256" key="1">
    <source>
        <dbReference type="SAM" id="MobiDB-lite"/>
    </source>
</evidence>
<dbReference type="CDD" id="cd13248">
    <property type="entry name" value="PH_PEPP1_2_3"/>
    <property type="match status" value="1"/>
</dbReference>
<dbReference type="Gene3D" id="2.30.29.30">
    <property type="entry name" value="Pleckstrin-homology domain (PH domain)/Phosphotyrosine-binding domain (PTB)"/>
    <property type="match status" value="1"/>
</dbReference>
<feature type="compositionally biased region" description="Basic and acidic residues" evidence="1">
    <location>
        <begin position="1023"/>
        <end position="1032"/>
    </location>
</feature>
<dbReference type="PROSITE" id="PS01159">
    <property type="entry name" value="WW_DOMAIN_1"/>
    <property type="match status" value="1"/>
</dbReference>
<organism evidence="4 5">
    <name type="scientific">Pseudonaja textilis</name>
    <name type="common">Eastern brown snake</name>
    <dbReference type="NCBI Taxonomy" id="8673"/>
    <lineage>
        <taxon>Eukaryota</taxon>
        <taxon>Metazoa</taxon>
        <taxon>Chordata</taxon>
        <taxon>Craniata</taxon>
        <taxon>Vertebrata</taxon>
        <taxon>Euteleostomi</taxon>
        <taxon>Lepidosauria</taxon>
        <taxon>Squamata</taxon>
        <taxon>Bifurcata</taxon>
        <taxon>Unidentata</taxon>
        <taxon>Episquamata</taxon>
        <taxon>Toxicofera</taxon>
        <taxon>Serpentes</taxon>
        <taxon>Colubroidea</taxon>
        <taxon>Elapidae</taxon>
        <taxon>Hydrophiinae</taxon>
        <taxon>Pseudonaja</taxon>
    </lineage>
</organism>
<feature type="region of interest" description="Disordered" evidence="1">
    <location>
        <begin position="854"/>
        <end position="901"/>
    </location>
</feature>
<dbReference type="InterPro" id="IPR036020">
    <property type="entry name" value="WW_dom_sf"/>
</dbReference>
<dbReference type="SMART" id="SM00456">
    <property type="entry name" value="WW"/>
    <property type="match status" value="2"/>
</dbReference>
<dbReference type="SUPFAM" id="SSF50729">
    <property type="entry name" value="PH domain-like"/>
    <property type="match status" value="1"/>
</dbReference>
<feature type="compositionally biased region" description="Basic and acidic residues" evidence="1">
    <location>
        <begin position="1083"/>
        <end position="1105"/>
    </location>
</feature>
<feature type="region of interest" description="Disordered" evidence="1">
    <location>
        <begin position="139"/>
        <end position="163"/>
    </location>
</feature>
<dbReference type="Pfam" id="PF25541">
    <property type="entry name" value="TBCA_PH"/>
    <property type="match status" value="1"/>
</dbReference>
<evidence type="ECO:0000259" key="2">
    <source>
        <dbReference type="PROSITE" id="PS50003"/>
    </source>
</evidence>
<dbReference type="GeneTree" id="ENSGT00940000155728"/>
<feature type="region of interest" description="Disordered" evidence="1">
    <location>
        <begin position="1057"/>
        <end position="1128"/>
    </location>
</feature>
<dbReference type="Ensembl" id="ENSPTXT00000003498.1">
    <property type="protein sequence ID" value="ENSPTXP00000003397.1"/>
    <property type="gene ID" value="ENSPTXG00000002556.1"/>
</dbReference>
<accession>A0A670Y278</accession>
<dbReference type="GO" id="GO:0014069">
    <property type="term" value="C:postsynaptic density"/>
    <property type="evidence" value="ECO:0007669"/>
    <property type="project" value="Ensembl"/>
</dbReference>
<protein>
    <submittedName>
        <fullName evidence="4">Pleckstrin homology domain containing A5</fullName>
    </submittedName>
</protein>